<evidence type="ECO:0000256" key="2">
    <source>
        <dbReference type="ARBA" id="ARBA00022679"/>
    </source>
</evidence>
<dbReference type="InterPro" id="IPR029063">
    <property type="entry name" value="SAM-dependent_MTases_sf"/>
</dbReference>
<dbReference type="Gene3D" id="3.40.50.150">
    <property type="entry name" value="Vaccinia Virus protein VP39"/>
    <property type="match status" value="1"/>
</dbReference>
<protein>
    <submittedName>
        <fullName evidence="4">O-methyltransferase</fullName>
    </submittedName>
</protein>
<dbReference type="InterPro" id="IPR050362">
    <property type="entry name" value="Cation-dep_OMT"/>
</dbReference>
<dbReference type="PROSITE" id="PS51682">
    <property type="entry name" value="SAM_OMT_I"/>
    <property type="match status" value="1"/>
</dbReference>
<keyword evidence="3" id="KW-0949">S-adenosyl-L-methionine</keyword>
<dbReference type="PANTHER" id="PTHR10509">
    <property type="entry name" value="O-METHYLTRANSFERASE-RELATED"/>
    <property type="match status" value="1"/>
</dbReference>
<dbReference type="GO" id="GO:0032259">
    <property type="term" value="P:methylation"/>
    <property type="evidence" value="ECO:0007669"/>
    <property type="project" value="UniProtKB-KW"/>
</dbReference>
<dbReference type="SUPFAM" id="SSF53335">
    <property type="entry name" value="S-adenosyl-L-methionine-dependent methyltransferases"/>
    <property type="match status" value="1"/>
</dbReference>
<sequence>MKTLSRRRAGWPVLVLVLCAAFRHDQVAPGRMPHMEETMTHDQWTAVDQYFAELLVPPDAALDAALRATADAGMPLINVAPNQGKLLYLLARIHGARSILEIGTLGGYSTIWLARALRPGDRLITLEIDPAHAAVARQNIERAGIAATVEVRLGPALETLPQLVDSGAGPFDLVFIDADKPSTPDYLAWVLRLTKPGSLIIIDNVVRRGEVSDPASGDAGVQGIRRALAMLAEDPRVDATALQTVGVKGYDGLAIALVTGGDA</sequence>
<keyword evidence="1 4" id="KW-0489">Methyltransferase</keyword>
<keyword evidence="2 4" id="KW-0808">Transferase</keyword>
<proteinExistence type="predicted"/>
<organism evidence="4">
    <name type="scientific">uncultured Chloroflexia bacterium</name>
    <dbReference type="NCBI Taxonomy" id="1672391"/>
    <lineage>
        <taxon>Bacteria</taxon>
        <taxon>Bacillati</taxon>
        <taxon>Chloroflexota</taxon>
        <taxon>Chloroflexia</taxon>
        <taxon>environmental samples</taxon>
    </lineage>
</organism>
<name>A0A6J4J1T7_9CHLR</name>
<dbReference type="InterPro" id="IPR002935">
    <property type="entry name" value="SAM_O-MeTrfase"/>
</dbReference>
<dbReference type="GO" id="GO:0008171">
    <property type="term" value="F:O-methyltransferase activity"/>
    <property type="evidence" value="ECO:0007669"/>
    <property type="project" value="InterPro"/>
</dbReference>
<dbReference type="AlphaFoldDB" id="A0A6J4J1T7"/>
<evidence type="ECO:0000256" key="1">
    <source>
        <dbReference type="ARBA" id="ARBA00022603"/>
    </source>
</evidence>
<dbReference type="CDD" id="cd02440">
    <property type="entry name" value="AdoMet_MTases"/>
    <property type="match status" value="1"/>
</dbReference>
<reference evidence="4" key="1">
    <citation type="submission" date="2020-02" db="EMBL/GenBank/DDBJ databases">
        <authorList>
            <person name="Meier V. D."/>
        </authorList>
    </citation>
    <scope>NUCLEOTIDE SEQUENCE</scope>
    <source>
        <strain evidence="4">AVDCRST_MAG26</strain>
    </source>
</reference>
<accession>A0A6J4J1T7</accession>
<gene>
    <name evidence="4" type="ORF">AVDCRST_MAG26-2503</name>
</gene>
<evidence type="ECO:0000313" key="4">
    <source>
        <dbReference type="EMBL" id="CAA9264715.1"/>
    </source>
</evidence>
<dbReference type="EMBL" id="CADCTK010000573">
    <property type="protein sequence ID" value="CAA9264715.1"/>
    <property type="molecule type" value="Genomic_DNA"/>
</dbReference>
<dbReference type="PANTHER" id="PTHR10509:SF14">
    <property type="entry name" value="CAFFEOYL-COA O-METHYLTRANSFERASE 3-RELATED"/>
    <property type="match status" value="1"/>
</dbReference>
<dbReference type="GO" id="GO:0008757">
    <property type="term" value="F:S-adenosylmethionine-dependent methyltransferase activity"/>
    <property type="evidence" value="ECO:0007669"/>
    <property type="project" value="TreeGrafter"/>
</dbReference>
<dbReference type="Pfam" id="PF01596">
    <property type="entry name" value="Methyltransf_3"/>
    <property type="match status" value="1"/>
</dbReference>
<evidence type="ECO:0000256" key="3">
    <source>
        <dbReference type="ARBA" id="ARBA00022691"/>
    </source>
</evidence>